<evidence type="ECO:0000313" key="3">
    <source>
        <dbReference type="Proteomes" id="UP001205105"/>
    </source>
</evidence>
<proteinExistence type="predicted"/>
<evidence type="ECO:0000313" key="2">
    <source>
        <dbReference type="EMBL" id="KAI7841827.1"/>
    </source>
</evidence>
<feature type="compositionally biased region" description="Pro residues" evidence="1">
    <location>
        <begin position="319"/>
        <end position="328"/>
    </location>
</feature>
<feature type="compositionally biased region" description="Low complexity" evidence="1">
    <location>
        <begin position="548"/>
        <end position="577"/>
    </location>
</feature>
<sequence>MTSFGALELGDLKPLLKRCYKIGNGRRSYNTAELRLSDGNGRSCQIQQCIHVPAQAEEAASQESSIAFRVVLAGRSLLCRLFLVHDVPQLTDEAAGADGDASGTLYSWRLVTRADCTRGCKGPLLATSKRLSGLGKRSLDSAGRAKSADSAQTTAAKGAQHMYVSIDEACTHCGASAFRLVAAIYAQAPQAAAAPAASDSSGEQGASAAAEKEGDAPAPPQAAERLLATAVSPLIKVLANNDTPTGPGRIPLEAILPAEWEGWEDPAMGRASQDSLGSSAFGMLPVSGTTPRRHRRAARSSEPSLAAAAESGSAGSQPGSPPAEPPAAAPAEAAAAPQAAPGPSHAAWPEAVQDLFPAGWQLPQQQQQQTAAASLRSGTPVLMARQARPVVAVGTAAAPASWPSQMHQLPSTEVAEAAAMAAWRQRQQARQAATAGLVSVPQLQLPSGLASQQRSPATAQMHGQHLGGAAGQAYGEHLSAAAELFLAQEEAAATGSLAGAEAMLSPGERAFVMHAPGGYRVVRVAGTGAPAGSPSPFALRRDVPRPAPSAANPAAAGYGSAAGQLAPADPASAQWSAPAPPLPPAAVPRLAASLSWAEQQPSAGSSQQGALRLPPEAYDVAAVGATAPPTAARPAQQMDMPLRPGGPLGSSSAAPAGNWGDMQWAAYQSAAVRQVDMQLVAAGLAAAGRLGLLLPGAAQQQASPSQQAWQGLPGGQGYSSPLPAAAFGSAPQSMPDLPSEAQLLSLMADRTSEFDAMPSIFDDILPRERHT</sequence>
<feature type="region of interest" description="Disordered" evidence="1">
    <location>
        <begin position="267"/>
        <end position="346"/>
    </location>
</feature>
<feature type="compositionally biased region" description="Low complexity" evidence="1">
    <location>
        <begin position="196"/>
        <end position="209"/>
    </location>
</feature>
<feature type="region of interest" description="Disordered" evidence="1">
    <location>
        <begin position="628"/>
        <end position="655"/>
    </location>
</feature>
<comment type="caution">
    <text evidence="2">The sequence shown here is derived from an EMBL/GenBank/DDBJ whole genome shotgun (WGS) entry which is preliminary data.</text>
</comment>
<keyword evidence="3" id="KW-1185">Reference proteome</keyword>
<reference evidence="2" key="1">
    <citation type="submission" date="2020-11" db="EMBL/GenBank/DDBJ databases">
        <title>Chlorella ohadii genome sequencing and assembly.</title>
        <authorList>
            <person name="Murik O."/>
            <person name="Treves H."/>
            <person name="Kedem I."/>
            <person name="Shotland Y."/>
            <person name="Kaplan A."/>
        </authorList>
    </citation>
    <scope>NUCLEOTIDE SEQUENCE</scope>
    <source>
        <strain evidence="2">1</strain>
    </source>
</reference>
<accession>A0AAD5DQE3</accession>
<protein>
    <submittedName>
        <fullName evidence="2">Uncharacterized protein</fullName>
    </submittedName>
</protein>
<feature type="region of interest" description="Disordered" evidence="1">
    <location>
        <begin position="533"/>
        <end position="584"/>
    </location>
</feature>
<dbReference type="Proteomes" id="UP001205105">
    <property type="component" value="Unassembled WGS sequence"/>
</dbReference>
<feature type="compositionally biased region" description="Low complexity" evidence="1">
    <location>
        <begin position="300"/>
        <end position="318"/>
    </location>
</feature>
<evidence type="ECO:0000256" key="1">
    <source>
        <dbReference type="SAM" id="MobiDB-lite"/>
    </source>
</evidence>
<feature type="compositionally biased region" description="Low complexity" evidence="1">
    <location>
        <begin position="329"/>
        <end position="346"/>
    </location>
</feature>
<dbReference type="AlphaFoldDB" id="A0AAD5DQE3"/>
<feature type="region of interest" description="Disordered" evidence="1">
    <location>
        <begin position="196"/>
        <end position="221"/>
    </location>
</feature>
<gene>
    <name evidence="2" type="ORF">COHA_004356</name>
</gene>
<dbReference type="EMBL" id="JADXDR010000058">
    <property type="protein sequence ID" value="KAI7841827.1"/>
    <property type="molecule type" value="Genomic_DNA"/>
</dbReference>
<organism evidence="2 3">
    <name type="scientific">Chlorella ohadii</name>
    <dbReference type="NCBI Taxonomy" id="2649997"/>
    <lineage>
        <taxon>Eukaryota</taxon>
        <taxon>Viridiplantae</taxon>
        <taxon>Chlorophyta</taxon>
        <taxon>core chlorophytes</taxon>
        <taxon>Trebouxiophyceae</taxon>
        <taxon>Chlorellales</taxon>
        <taxon>Chlorellaceae</taxon>
        <taxon>Chlorella clade</taxon>
        <taxon>Chlorella</taxon>
    </lineage>
</organism>
<name>A0AAD5DQE3_9CHLO</name>